<name>A0A1Y6CTF1_9GAMM</name>
<sequence>MIPPMIPAHSSTNTLSEDHTMHRKLRTALFATLALIPLAAHPAPDSPAVPSFPTPDAAAQALLQAARSSDPKGLDALFGAEGAALLSSGDPAEDQRNREAFIAKATAQLSTETAGPDQAVLYAGPDHWPFPIPLVKTAAGWHFDAAQGREEIINRRIGRNELYTLGVINAYVEAQFEYANLDHDGETVAEYAQKLASSPGQHDGLFWEEEPGQPSSPMGPLVAEARAEGYGKGAGQSVPYHGYYYRILTRQGPDAPGGKYDYIINGNMIAGFGLVAVPAEYGQSGVMSFIVNHQGKIYQKDLGPKTAELAQDIKAYNPGPGWELVATGE</sequence>
<proteinExistence type="predicted"/>
<dbReference type="AlphaFoldDB" id="A0A1Y6CTF1"/>
<dbReference type="InterPro" id="IPR021556">
    <property type="entry name" value="DUF2950"/>
</dbReference>
<dbReference type="EMBL" id="FXAM01000001">
    <property type="protein sequence ID" value="SMF93480.1"/>
    <property type="molecule type" value="Genomic_DNA"/>
</dbReference>
<evidence type="ECO:0008006" key="3">
    <source>
        <dbReference type="Google" id="ProtNLM"/>
    </source>
</evidence>
<dbReference type="Pfam" id="PF11453">
    <property type="entry name" value="DUF2950"/>
    <property type="match status" value="1"/>
</dbReference>
<keyword evidence="2" id="KW-1185">Reference proteome</keyword>
<dbReference type="Proteomes" id="UP000192923">
    <property type="component" value="Unassembled WGS sequence"/>
</dbReference>
<reference evidence="1 2" key="1">
    <citation type="submission" date="2016-12" db="EMBL/GenBank/DDBJ databases">
        <authorList>
            <person name="Song W.-J."/>
            <person name="Kurnit D.M."/>
        </authorList>
    </citation>
    <scope>NUCLEOTIDE SEQUENCE [LARGE SCALE GENOMIC DNA]</scope>
    <source>
        <strain evidence="1 2">175</strain>
    </source>
</reference>
<organism evidence="1 2">
    <name type="scientific">Methylomagnum ishizawai</name>
    <dbReference type="NCBI Taxonomy" id="1760988"/>
    <lineage>
        <taxon>Bacteria</taxon>
        <taxon>Pseudomonadati</taxon>
        <taxon>Pseudomonadota</taxon>
        <taxon>Gammaproteobacteria</taxon>
        <taxon>Methylococcales</taxon>
        <taxon>Methylococcaceae</taxon>
        <taxon>Methylomagnum</taxon>
    </lineage>
</organism>
<dbReference type="STRING" id="1760988.SAMN02949497_0762"/>
<evidence type="ECO:0000313" key="1">
    <source>
        <dbReference type="EMBL" id="SMF93480.1"/>
    </source>
</evidence>
<evidence type="ECO:0000313" key="2">
    <source>
        <dbReference type="Proteomes" id="UP000192923"/>
    </source>
</evidence>
<gene>
    <name evidence="1" type="ORF">SAMN02949497_0762</name>
</gene>
<accession>A0A1Y6CTF1</accession>
<dbReference type="RefSeq" id="WP_085210094.1">
    <property type="nucleotide sequence ID" value="NZ_FXAM01000001.1"/>
</dbReference>
<protein>
    <recommendedName>
        <fullName evidence="3">DUF2950 domain-containing protein</fullName>
    </recommendedName>
</protein>